<sequence length="113" mass="12986">MERFVKNGKRGHRDQFRSSSFKLYETFPFRSIRSSVKHFDLFGRVPFGMPRHCALSKWNGPPGVAAFLRAILVVPLSLTNVGRGTGNSTQARCRTRGQTARYEQVDTRRRLKE</sequence>
<dbReference type="EMBL" id="JAHYIQ010000006">
    <property type="protein sequence ID" value="KAK1131390.1"/>
    <property type="molecule type" value="Genomic_DNA"/>
</dbReference>
<reference evidence="2" key="1">
    <citation type="submission" date="2021-10" db="EMBL/GenBank/DDBJ databases">
        <title>Melipona bicolor Genome sequencing and assembly.</title>
        <authorList>
            <person name="Araujo N.S."/>
            <person name="Arias M.C."/>
        </authorList>
    </citation>
    <scope>NUCLEOTIDE SEQUENCE</scope>
    <source>
        <strain evidence="2">USP_2M_L1-L4_2017</strain>
        <tissue evidence="2">Whole body</tissue>
    </source>
</reference>
<evidence type="ECO:0000313" key="3">
    <source>
        <dbReference type="Proteomes" id="UP001177670"/>
    </source>
</evidence>
<dbReference type="Proteomes" id="UP001177670">
    <property type="component" value="Unassembled WGS sequence"/>
</dbReference>
<organism evidence="2 3">
    <name type="scientific">Melipona bicolor</name>
    <dbReference type="NCBI Taxonomy" id="60889"/>
    <lineage>
        <taxon>Eukaryota</taxon>
        <taxon>Metazoa</taxon>
        <taxon>Ecdysozoa</taxon>
        <taxon>Arthropoda</taxon>
        <taxon>Hexapoda</taxon>
        <taxon>Insecta</taxon>
        <taxon>Pterygota</taxon>
        <taxon>Neoptera</taxon>
        <taxon>Endopterygota</taxon>
        <taxon>Hymenoptera</taxon>
        <taxon>Apocrita</taxon>
        <taxon>Aculeata</taxon>
        <taxon>Apoidea</taxon>
        <taxon>Anthophila</taxon>
        <taxon>Apidae</taxon>
        <taxon>Melipona</taxon>
    </lineage>
</organism>
<feature type="region of interest" description="Disordered" evidence="1">
    <location>
        <begin position="84"/>
        <end position="113"/>
    </location>
</feature>
<comment type="caution">
    <text evidence="2">The sequence shown here is derived from an EMBL/GenBank/DDBJ whole genome shotgun (WGS) entry which is preliminary data.</text>
</comment>
<name>A0AA40G5B8_9HYME</name>
<accession>A0AA40G5B8</accession>
<keyword evidence="3" id="KW-1185">Reference proteome</keyword>
<protein>
    <submittedName>
        <fullName evidence="2">Uncharacterized protein</fullName>
    </submittedName>
</protein>
<feature type="compositionally biased region" description="Basic and acidic residues" evidence="1">
    <location>
        <begin position="103"/>
        <end position="113"/>
    </location>
</feature>
<dbReference type="AlphaFoldDB" id="A0AA40G5B8"/>
<evidence type="ECO:0000256" key="1">
    <source>
        <dbReference type="SAM" id="MobiDB-lite"/>
    </source>
</evidence>
<proteinExistence type="predicted"/>
<feature type="compositionally biased region" description="Polar residues" evidence="1">
    <location>
        <begin position="84"/>
        <end position="98"/>
    </location>
</feature>
<gene>
    <name evidence="2" type="ORF">K0M31_017675</name>
</gene>
<evidence type="ECO:0000313" key="2">
    <source>
        <dbReference type="EMBL" id="KAK1131390.1"/>
    </source>
</evidence>